<proteinExistence type="predicted"/>
<evidence type="ECO:0000313" key="2">
    <source>
        <dbReference type="Proteomes" id="UP001281147"/>
    </source>
</evidence>
<comment type="caution">
    <text evidence="1">The sequence shown here is derived from an EMBL/GenBank/DDBJ whole genome shotgun (WGS) entry which is preliminary data.</text>
</comment>
<reference evidence="1" key="1">
    <citation type="submission" date="2023-07" db="EMBL/GenBank/DDBJ databases">
        <title>Black Yeasts Isolated from many extreme environments.</title>
        <authorList>
            <person name="Coleine C."/>
            <person name="Stajich J.E."/>
            <person name="Selbmann L."/>
        </authorList>
    </citation>
    <scope>NUCLEOTIDE SEQUENCE</scope>
    <source>
        <strain evidence="1">CCFEE 5714</strain>
    </source>
</reference>
<dbReference type="Proteomes" id="UP001281147">
    <property type="component" value="Unassembled WGS sequence"/>
</dbReference>
<gene>
    <name evidence="1" type="ORF">LTR37_012970</name>
</gene>
<organism evidence="1 2">
    <name type="scientific">Vermiconidia calcicola</name>
    <dbReference type="NCBI Taxonomy" id="1690605"/>
    <lineage>
        <taxon>Eukaryota</taxon>
        <taxon>Fungi</taxon>
        <taxon>Dikarya</taxon>
        <taxon>Ascomycota</taxon>
        <taxon>Pezizomycotina</taxon>
        <taxon>Dothideomycetes</taxon>
        <taxon>Dothideomycetidae</taxon>
        <taxon>Mycosphaerellales</taxon>
        <taxon>Extremaceae</taxon>
        <taxon>Vermiconidia</taxon>
    </lineage>
</organism>
<dbReference type="EMBL" id="JAUTXU010000124">
    <property type="protein sequence ID" value="KAK3705976.1"/>
    <property type="molecule type" value="Genomic_DNA"/>
</dbReference>
<name>A0ACC3MXR3_9PEZI</name>
<accession>A0ACC3MXR3</accession>
<sequence>MKTAQGDPEAVPVHDAPEVVAGPDFEHSQTHVEKEKEAYNRAPPEVDHKSPLREEEDSNKEVSGPRQRRICGLSRRNFVIVLAVSLALLLAIVLGSVLGVELPPKNKDTQGSQPEYTGGSQPESTRESQPESTGGSQPSNGTTDSGPPVVRDGTGLAVTQPDGSATLYQYYQDAQGRIIENQYSDGEWLSYGSDVPAYAIVATDALGRSPLAATSWPSAQSGNVYRQLFYLDTANRVMMSQTTGSNLWSAALNVAPDDTAVTGSIALAVSSDTNRQGLNGIRVYYASAYTGYIQEVGTDFAGPNSGSWWTWASFPDTDEMSGVSTVIANSYNHLYVRNVSTKSLTRLTWNYFLEPDTSWQAGEPGLSVPLGSAIAAVNNGARTDYVFYQDETNELMRVVSQGGAMTDAVGLVALNPRSKLGATYDDSISAAVVYYQQAGDASIAYQGITEGGQKVVSGSVG</sequence>
<evidence type="ECO:0000313" key="1">
    <source>
        <dbReference type="EMBL" id="KAK3705976.1"/>
    </source>
</evidence>
<protein>
    <submittedName>
        <fullName evidence="1">Uncharacterized protein</fullName>
    </submittedName>
</protein>
<keyword evidence="2" id="KW-1185">Reference proteome</keyword>